<gene>
    <name evidence="2" type="ORF">LOD99_2248</name>
</gene>
<dbReference type="EMBL" id="JAKMXF010000199">
    <property type="protein sequence ID" value="KAI6655413.1"/>
    <property type="molecule type" value="Genomic_DNA"/>
</dbReference>
<comment type="caution">
    <text evidence="2">The sequence shown here is derived from an EMBL/GenBank/DDBJ whole genome shotgun (WGS) entry which is preliminary data.</text>
</comment>
<dbReference type="Proteomes" id="UP001165289">
    <property type="component" value="Unassembled WGS sequence"/>
</dbReference>
<dbReference type="PANTHER" id="PTHR46289">
    <property type="entry name" value="52 KDA REPRESSOR OF THE INHIBITOR OF THE PROTEIN KINASE-LIKE PROTEIN-RELATED"/>
    <property type="match status" value="1"/>
</dbReference>
<dbReference type="Pfam" id="PF05699">
    <property type="entry name" value="Dimer_Tnp_hAT"/>
    <property type="match status" value="1"/>
</dbReference>
<evidence type="ECO:0000313" key="3">
    <source>
        <dbReference type="Proteomes" id="UP001165289"/>
    </source>
</evidence>
<protein>
    <recommendedName>
        <fullName evidence="1">HAT C-terminal dimerisation domain-containing protein</fullName>
    </recommendedName>
</protein>
<dbReference type="InterPro" id="IPR052958">
    <property type="entry name" value="IFN-induced_PKR_regulator"/>
</dbReference>
<evidence type="ECO:0000259" key="1">
    <source>
        <dbReference type="Pfam" id="PF05699"/>
    </source>
</evidence>
<dbReference type="PANTHER" id="PTHR46289:SF17">
    <property type="entry name" value="HAT C-TERMINAL DIMERISATION DOMAIN-CONTAINING PROTEIN"/>
    <property type="match status" value="1"/>
</dbReference>
<proteinExistence type="predicted"/>
<dbReference type="GO" id="GO:0046983">
    <property type="term" value="F:protein dimerization activity"/>
    <property type="evidence" value="ECO:0007669"/>
    <property type="project" value="InterPro"/>
</dbReference>
<sequence>MTDNLSRSLQTKTISAHEGQTLVKITLSTLLKMRTEINFNLFWKYIECRRSSIEVSSPALPRKRKIPRRYETDGNTTEYPTSVEERYRKIYFQIIDLTMAAIKDRFDQKGFQMLQNLETALTSSESASDSDLIGSIIAFYGDEFTHADRLQTQLKLLHCSGAALTDLPSIITYLKSLNSTEKSFFSEVIKIVKLILVMPATNATSERSFSALRRLKTWLRTTTCQARLNWCLLLHVHKQRTDGLPLKELVNEFVTCNESRMRLFGRYPE</sequence>
<reference evidence="2 3" key="1">
    <citation type="journal article" date="2023" name="BMC Biol.">
        <title>The compact genome of the sponge Oopsacas minuta (Hexactinellida) is lacking key metazoan core genes.</title>
        <authorList>
            <person name="Santini S."/>
            <person name="Schenkelaars Q."/>
            <person name="Jourda C."/>
            <person name="Duchesne M."/>
            <person name="Belahbib H."/>
            <person name="Rocher C."/>
            <person name="Selva M."/>
            <person name="Riesgo A."/>
            <person name="Vervoort M."/>
            <person name="Leys S.P."/>
            <person name="Kodjabachian L."/>
            <person name="Le Bivic A."/>
            <person name="Borchiellini C."/>
            <person name="Claverie J.M."/>
            <person name="Renard E."/>
        </authorList>
    </citation>
    <scope>NUCLEOTIDE SEQUENCE [LARGE SCALE GENOMIC DNA]</scope>
    <source>
        <strain evidence="2">SPO-2</strain>
    </source>
</reference>
<organism evidence="2 3">
    <name type="scientific">Oopsacas minuta</name>
    <dbReference type="NCBI Taxonomy" id="111878"/>
    <lineage>
        <taxon>Eukaryota</taxon>
        <taxon>Metazoa</taxon>
        <taxon>Porifera</taxon>
        <taxon>Hexactinellida</taxon>
        <taxon>Hexasterophora</taxon>
        <taxon>Lyssacinosida</taxon>
        <taxon>Leucopsacidae</taxon>
        <taxon>Oopsacas</taxon>
    </lineage>
</organism>
<accession>A0AAV7K2H6</accession>
<dbReference type="InterPro" id="IPR008906">
    <property type="entry name" value="HATC_C_dom"/>
</dbReference>
<evidence type="ECO:0000313" key="2">
    <source>
        <dbReference type="EMBL" id="KAI6655413.1"/>
    </source>
</evidence>
<keyword evidence="3" id="KW-1185">Reference proteome</keyword>
<feature type="domain" description="HAT C-terminal dimerisation" evidence="1">
    <location>
        <begin position="180"/>
        <end position="237"/>
    </location>
</feature>
<dbReference type="AlphaFoldDB" id="A0AAV7K2H6"/>
<name>A0AAV7K2H6_9METZ</name>